<dbReference type="EMBL" id="JAWWNJ010000105">
    <property type="protein sequence ID" value="KAK6992927.1"/>
    <property type="molecule type" value="Genomic_DNA"/>
</dbReference>
<evidence type="ECO:0000313" key="2">
    <source>
        <dbReference type="Proteomes" id="UP001362999"/>
    </source>
</evidence>
<gene>
    <name evidence="1" type="ORF">R3P38DRAFT_2656597</name>
</gene>
<dbReference type="AlphaFoldDB" id="A0AAV9ZVY3"/>
<dbReference type="Pfam" id="PF14388">
    <property type="entry name" value="DUF4419"/>
    <property type="match status" value="1"/>
</dbReference>
<sequence length="430" mass="48486">MPVSFSVADHAAKSYSFENNYSSFTPLDVLAKACKNQYAKAGEMIQFSLPKQGEKNTGSGRDFTRQIDQIVPNSNGFVATILDAYTQDRALVIRPDDVWLAILCQFNFFVNARAEILRTNFVSHKGKKELVIDARPQSRHTLDYGHIARQMTELVEKNVVDPTLRTWATPQFTTTTENDATVGAILLMATLQQYFEYVIQAGGCGIPRVTIEGEKSDWINILGRIEKLKEYGLETTAWYHLLRPIISRFIFAFDNPTSPYNVDFWQRIAHYDAGGSGKGDWYTGWMTAFTVFDKEGRWIGHRLSKAAKSSVPCETLTPIQFWDTYGGPDMRYDLVMDGTPYHRLSAHDVPPGFAEVPVKLQDGDVGKTYDCTMVAGSVGMQVSSSGDKNPSSSGTNDTMSTLLSLGWWMFIDIKDQDKIEKRLQSLRYRY</sequence>
<dbReference type="PANTHER" id="PTHR31252:SF11">
    <property type="entry name" value="DUF4419 DOMAIN-CONTAINING PROTEIN"/>
    <property type="match status" value="1"/>
</dbReference>
<name>A0AAV9ZVY3_9AGAR</name>
<keyword evidence="2" id="KW-1185">Reference proteome</keyword>
<accession>A0AAV9ZVY3</accession>
<dbReference type="Proteomes" id="UP001362999">
    <property type="component" value="Unassembled WGS sequence"/>
</dbReference>
<reference evidence="1 2" key="1">
    <citation type="journal article" date="2024" name="J Genomics">
        <title>Draft genome sequencing and assembly of Favolaschia claudopus CIRM-BRFM 2984 isolated from oak limbs.</title>
        <authorList>
            <person name="Navarro D."/>
            <person name="Drula E."/>
            <person name="Chaduli D."/>
            <person name="Cazenave R."/>
            <person name="Ahrendt S."/>
            <person name="Wang J."/>
            <person name="Lipzen A."/>
            <person name="Daum C."/>
            <person name="Barry K."/>
            <person name="Grigoriev I.V."/>
            <person name="Favel A."/>
            <person name="Rosso M.N."/>
            <person name="Martin F."/>
        </authorList>
    </citation>
    <scope>NUCLEOTIDE SEQUENCE [LARGE SCALE GENOMIC DNA]</scope>
    <source>
        <strain evidence="1 2">CIRM-BRFM 2984</strain>
    </source>
</reference>
<protein>
    <submittedName>
        <fullName evidence="1">Uncharacterized protein</fullName>
    </submittedName>
</protein>
<proteinExistence type="predicted"/>
<dbReference type="InterPro" id="IPR025533">
    <property type="entry name" value="DUF4419"/>
</dbReference>
<organism evidence="1 2">
    <name type="scientific">Favolaschia claudopus</name>
    <dbReference type="NCBI Taxonomy" id="2862362"/>
    <lineage>
        <taxon>Eukaryota</taxon>
        <taxon>Fungi</taxon>
        <taxon>Dikarya</taxon>
        <taxon>Basidiomycota</taxon>
        <taxon>Agaricomycotina</taxon>
        <taxon>Agaricomycetes</taxon>
        <taxon>Agaricomycetidae</taxon>
        <taxon>Agaricales</taxon>
        <taxon>Marasmiineae</taxon>
        <taxon>Mycenaceae</taxon>
        <taxon>Favolaschia</taxon>
    </lineage>
</organism>
<evidence type="ECO:0000313" key="1">
    <source>
        <dbReference type="EMBL" id="KAK6992927.1"/>
    </source>
</evidence>
<comment type="caution">
    <text evidence="1">The sequence shown here is derived from an EMBL/GenBank/DDBJ whole genome shotgun (WGS) entry which is preliminary data.</text>
</comment>
<dbReference type="PANTHER" id="PTHR31252">
    <property type="entry name" value="DUF4419 DOMAIN-CONTAINING PROTEIN"/>
    <property type="match status" value="1"/>
</dbReference>